<accession>A0A9P7V1R2</accession>
<dbReference type="SUPFAM" id="SSF53383">
    <property type="entry name" value="PLP-dependent transferases"/>
    <property type="match status" value="1"/>
</dbReference>
<protein>
    <recommendedName>
        <fullName evidence="10">Histidine decarboxylase</fullName>
    </recommendedName>
</protein>
<dbReference type="InterPro" id="IPR051151">
    <property type="entry name" value="Group_II_Decarboxylase"/>
</dbReference>
<dbReference type="AlphaFoldDB" id="A0A9P7V1R2"/>
<gene>
    <name evidence="8" type="ORF">E1B28_000622</name>
</gene>
<dbReference type="EMBL" id="CM032181">
    <property type="protein sequence ID" value="KAG7098709.1"/>
    <property type="molecule type" value="Genomic_DNA"/>
</dbReference>
<keyword evidence="9" id="KW-1185">Reference proteome</keyword>
<evidence type="ECO:0000256" key="6">
    <source>
        <dbReference type="PIRSR" id="PIRSR602129-50"/>
    </source>
</evidence>
<dbReference type="Proteomes" id="UP001049176">
    <property type="component" value="Chromosome 1"/>
</dbReference>
<dbReference type="PANTHER" id="PTHR46101">
    <property type="match status" value="1"/>
</dbReference>
<dbReference type="OrthoDB" id="2161780at2759"/>
<reference evidence="8" key="1">
    <citation type="journal article" date="2021" name="Genome Biol. Evol.">
        <title>The assembled and annotated genome of the fairy-ring fungus Marasmius oreades.</title>
        <authorList>
            <person name="Hiltunen M."/>
            <person name="Ament-Velasquez S.L."/>
            <person name="Johannesson H."/>
        </authorList>
    </citation>
    <scope>NUCLEOTIDE SEQUENCE</scope>
    <source>
        <strain evidence="8">03SP1</strain>
    </source>
</reference>
<dbReference type="InterPro" id="IPR015424">
    <property type="entry name" value="PyrdxlP-dep_Trfase"/>
</dbReference>
<dbReference type="GO" id="GO:0016831">
    <property type="term" value="F:carboxy-lyase activity"/>
    <property type="evidence" value="ECO:0007669"/>
    <property type="project" value="UniProtKB-KW"/>
</dbReference>
<comment type="cofactor">
    <cofactor evidence="1 6 7">
        <name>pyridoxal 5'-phosphate</name>
        <dbReference type="ChEBI" id="CHEBI:597326"/>
    </cofactor>
</comment>
<sequence length="402" mass="44655">MAPFIWPARTQAELTASVARDVDLYDQDTKNFLGYPRNLLVDPYVEEQLAKLSKCHIHNVGDYEAGSQYPLQAFDKETIVLEFFKHLWGCKGKEYKFWGYVTANGTEGNLWGAYVGMRVLSAKHKRPPVIICNKEAHYSFDKAAAMYRLELELVDTNSDGSIDIAKLEHALKKHAGVPIILGLMNGTTVKEGRDDIPAALQAIADTGRPRDNFYVHVDAAFSGVYLPLVDASPAITPGFQHDIDGISASGHKFIGMPTTCGVILMKREHSDIATKAVEYIASKDKTMGGSRDAHAIYELWLLIERYGADKLRQWAIACIAEAQTMARKLREAGLENVLLNPHALTVYFPKPSEKLIHKYHLACQGDFAHTITCPHTLDKSLGGYATAARFTVEYIAELRAAQ</sequence>
<keyword evidence="4 6" id="KW-0663">Pyridoxal phosphate</keyword>
<comment type="caution">
    <text evidence="8">The sequence shown here is derived from an EMBL/GenBank/DDBJ whole genome shotgun (WGS) entry which is preliminary data.</text>
</comment>
<evidence type="ECO:0000256" key="3">
    <source>
        <dbReference type="ARBA" id="ARBA00022793"/>
    </source>
</evidence>
<dbReference type="Gene3D" id="3.40.640.10">
    <property type="entry name" value="Type I PLP-dependent aspartate aminotransferase-like (Major domain)"/>
    <property type="match status" value="1"/>
</dbReference>
<evidence type="ECO:0000313" key="8">
    <source>
        <dbReference type="EMBL" id="KAG7098709.1"/>
    </source>
</evidence>
<dbReference type="RefSeq" id="XP_043015179.1">
    <property type="nucleotide sequence ID" value="XM_043146477.1"/>
</dbReference>
<evidence type="ECO:0008006" key="10">
    <source>
        <dbReference type="Google" id="ProtNLM"/>
    </source>
</evidence>
<evidence type="ECO:0000256" key="7">
    <source>
        <dbReference type="RuleBase" id="RU000382"/>
    </source>
</evidence>
<name>A0A9P7V1R2_9AGAR</name>
<dbReference type="InterPro" id="IPR002129">
    <property type="entry name" value="PyrdxlP-dep_de-COase"/>
</dbReference>
<keyword evidence="5 7" id="KW-0456">Lyase</keyword>
<dbReference type="GO" id="GO:0019752">
    <property type="term" value="P:carboxylic acid metabolic process"/>
    <property type="evidence" value="ECO:0007669"/>
    <property type="project" value="InterPro"/>
</dbReference>
<evidence type="ECO:0000256" key="2">
    <source>
        <dbReference type="ARBA" id="ARBA00009533"/>
    </source>
</evidence>
<proteinExistence type="inferred from homology"/>
<dbReference type="InterPro" id="IPR015421">
    <property type="entry name" value="PyrdxlP-dep_Trfase_major"/>
</dbReference>
<evidence type="ECO:0000256" key="4">
    <source>
        <dbReference type="ARBA" id="ARBA00022898"/>
    </source>
</evidence>
<dbReference type="PANTHER" id="PTHR46101:SF2">
    <property type="entry name" value="SERINE DECARBOXYLASE"/>
    <property type="match status" value="1"/>
</dbReference>
<organism evidence="8 9">
    <name type="scientific">Marasmius oreades</name>
    <name type="common">fairy-ring Marasmius</name>
    <dbReference type="NCBI Taxonomy" id="181124"/>
    <lineage>
        <taxon>Eukaryota</taxon>
        <taxon>Fungi</taxon>
        <taxon>Dikarya</taxon>
        <taxon>Basidiomycota</taxon>
        <taxon>Agaricomycotina</taxon>
        <taxon>Agaricomycetes</taxon>
        <taxon>Agaricomycetidae</taxon>
        <taxon>Agaricales</taxon>
        <taxon>Marasmiineae</taxon>
        <taxon>Marasmiaceae</taxon>
        <taxon>Marasmius</taxon>
    </lineage>
</organism>
<evidence type="ECO:0000256" key="5">
    <source>
        <dbReference type="ARBA" id="ARBA00023239"/>
    </source>
</evidence>
<comment type="similarity">
    <text evidence="2 7">Belongs to the group II decarboxylase family.</text>
</comment>
<dbReference type="GeneID" id="66069698"/>
<dbReference type="GO" id="GO:0030170">
    <property type="term" value="F:pyridoxal phosphate binding"/>
    <property type="evidence" value="ECO:0007669"/>
    <property type="project" value="InterPro"/>
</dbReference>
<dbReference type="Pfam" id="PF00282">
    <property type="entry name" value="Pyridoxal_deC"/>
    <property type="match status" value="1"/>
</dbReference>
<dbReference type="KEGG" id="more:E1B28_000622"/>
<keyword evidence="3" id="KW-0210">Decarboxylase</keyword>
<feature type="modified residue" description="N6-(pyridoxal phosphate)lysine" evidence="6">
    <location>
        <position position="252"/>
    </location>
</feature>
<evidence type="ECO:0000256" key="1">
    <source>
        <dbReference type="ARBA" id="ARBA00001933"/>
    </source>
</evidence>
<evidence type="ECO:0000313" key="9">
    <source>
        <dbReference type="Proteomes" id="UP001049176"/>
    </source>
</evidence>